<feature type="transmembrane region" description="Helical" evidence="1">
    <location>
        <begin position="68"/>
        <end position="94"/>
    </location>
</feature>
<organism evidence="2 3">
    <name type="scientific">Atta colombica</name>
    <dbReference type="NCBI Taxonomy" id="520822"/>
    <lineage>
        <taxon>Eukaryota</taxon>
        <taxon>Metazoa</taxon>
        <taxon>Ecdysozoa</taxon>
        <taxon>Arthropoda</taxon>
        <taxon>Hexapoda</taxon>
        <taxon>Insecta</taxon>
        <taxon>Pterygota</taxon>
        <taxon>Neoptera</taxon>
        <taxon>Endopterygota</taxon>
        <taxon>Hymenoptera</taxon>
        <taxon>Apocrita</taxon>
        <taxon>Aculeata</taxon>
        <taxon>Formicoidea</taxon>
        <taxon>Formicidae</taxon>
        <taxon>Myrmicinae</taxon>
        <taxon>Atta</taxon>
    </lineage>
</organism>
<sequence>MTNTLQIALTPLLNIGSFCGLGLLEYPLGHPRPYISCLFIFAVWSFFTYSVYYPTYFFIITERHMTPLAIMVIATNIIISITIVISILISFFYFKEFKMCLYELSLVDDTIEAIGAPKKYQRLRKWIIRIIIGWIVYIFYISAGNIYDLFLSEFYSEVNLVVIYKKLVLTYPSYVHILSTLIWGTIFEYTSSRFQQVNDRLHVLYFDLFENNADYRRQNRSILVCQRITETESCKQYIWIIM</sequence>
<dbReference type="EMBL" id="KQ976572">
    <property type="protein sequence ID" value="KYM80424.1"/>
    <property type="molecule type" value="Genomic_DNA"/>
</dbReference>
<keyword evidence="3" id="KW-1185">Reference proteome</keyword>
<keyword evidence="1" id="KW-1133">Transmembrane helix</keyword>
<feature type="transmembrane region" description="Helical" evidence="1">
    <location>
        <begin position="126"/>
        <end position="147"/>
    </location>
</feature>
<reference evidence="2 3" key="1">
    <citation type="submission" date="2015-09" db="EMBL/GenBank/DDBJ databases">
        <title>Atta colombica WGS genome.</title>
        <authorList>
            <person name="Nygaard S."/>
            <person name="Hu H."/>
            <person name="Boomsma J."/>
            <person name="Zhang G."/>
        </authorList>
    </citation>
    <scope>NUCLEOTIDE SEQUENCE [LARGE SCALE GENOMIC DNA]</scope>
    <source>
        <strain evidence="2">Treedump-2</strain>
        <tissue evidence="2">Whole body</tissue>
    </source>
</reference>
<feature type="transmembrane region" description="Helical" evidence="1">
    <location>
        <begin position="6"/>
        <end position="24"/>
    </location>
</feature>
<dbReference type="Proteomes" id="UP000078540">
    <property type="component" value="Unassembled WGS sequence"/>
</dbReference>
<keyword evidence="1" id="KW-0812">Transmembrane</keyword>
<gene>
    <name evidence="2" type="ORF">ALC53_09163</name>
</gene>
<evidence type="ECO:0000313" key="3">
    <source>
        <dbReference type="Proteomes" id="UP000078540"/>
    </source>
</evidence>
<dbReference type="AlphaFoldDB" id="A0A151I1K1"/>
<accession>A0A151I1K1</accession>
<evidence type="ECO:0000313" key="2">
    <source>
        <dbReference type="EMBL" id="KYM80424.1"/>
    </source>
</evidence>
<protein>
    <recommendedName>
        <fullName evidence="4">Gustatory receptor</fullName>
    </recommendedName>
</protein>
<name>A0A151I1K1_9HYME</name>
<evidence type="ECO:0000256" key="1">
    <source>
        <dbReference type="SAM" id="Phobius"/>
    </source>
</evidence>
<feature type="transmembrane region" description="Helical" evidence="1">
    <location>
        <begin position="36"/>
        <end position="56"/>
    </location>
</feature>
<evidence type="ECO:0008006" key="4">
    <source>
        <dbReference type="Google" id="ProtNLM"/>
    </source>
</evidence>
<feature type="transmembrane region" description="Helical" evidence="1">
    <location>
        <begin position="167"/>
        <end position="187"/>
    </location>
</feature>
<proteinExistence type="predicted"/>
<keyword evidence="1" id="KW-0472">Membrane</keyword>